<sequence length="166" mass="19350">MKDLLMAVFGLYLVLASIKGRIWCMLYIGGRKTETLVVDGPYARSRNPLYYYSAMGVVGISFASGMLSIVAVMSLLFAASYPFVIWEEEKRLLSIHGERYRRYCEMVPRFWPRRDVRGENRRHEFVPSLFHKAFWDAVGFLVGWLLVAGTHFMHAIESLPRWMRFV</sequence>
<protein>
    <submittedName>
        <fullName evidence="6">Phospholipid methyltransferase</fullName>
    </submittedName>
</protein>
<keyword evidence="7" id="KW-1185">Reference proteome</keyword>
<organism evidence="6 7">
    <name type="scientific">Roseimicrobium gellanilyticum</name>
    <dbReference type="NCBI Taxonomy" id="748857"/>
    <lineage>
        <taxon>Bacteria</taxon>
        <taxon>Pseudomonadati</taxon>
        <taxon>Verrucomicrobiota</taxon>
        <taxon>Verrucomicrobiia</taxon>
        <taxon>Verrucomicrobiales</taxon>
        <taxon>Verrucomicrobiaceae</taxon>
        <taxon>Roseimicrobium</taxon>
    </lineage>
</organism>
<dbReference type="Gene3D" id="1.20.120.1630">
    <property type="match status" value="1"/>
</dbReference>
<evidence type="ECO:0000256" key="3">
    <source>
        <dbReference type="ARBA" id="ARBA00022989"/>
    </source>
</evidence>
<feature type="transmembrane region" description="Helical" evidence="5">
    <location>
        <begin position="133"/>
        <end position="156"/>
    </location>
</feature>
<evidence type="ECO:0000256" key="5">
    <source>
        <dbReference type="SAM" id="Phobius"/>
    </source>
</evidence>
<accession>A0A366H8P7</accession>
<dbReference type="AlphaFoldDB" id="A0A366H8P7"/>
<keyword evidence="2 5" id="KW-0812">Transmembrane</keyword>
<keyword evidence="6" id="KW-0489">Methyltransferase</keyword>
<dbReference type="GO" id="GO:0012505">
    <property type="term" value="C:endomembrane system"/>
    <property type="evidence" value="ECO:0007669"/>
    <property type="project" value="UniProtKB-SubCell"/>
</dbReference>
<evidence type="ECO:0000313" key="6">
    <source>
        <dbReference type="EMBL" id="RBP38600.1"/>
    </source>
</evidence>
<dbReference type="Proteomes" id="UP000253426">
    <property type="component" value="Unassembled WGS sequence"/>
</dbReference>
<dbReference type="InterPro" id="IPR007318">
    <property type="entry name" value="Phopholipid_MeTrfase"/>
</dbReference>
<evidence type="ECO:0000256" key="4">
    <source>
        <dbReference type="ARBA" id="ARBA00023136"/>
    </source>
</evidence>
<name>A0A366H8P7_9BACT</name>
<evidence type="ECO:0000313" key="7">
    <source>
        <dbReference type="Proteomes" id="UP000253426"/>
    </source>
</evidence>
<reference evidence="6 7" key="1">
    <citation type="submission" date="2018-06" db="EMBL/GenBank/DDBJ databases">
        <title>Genomic Encyclopedia of Type Strains, Phase IV (KMG-IV): sequencing the most valuable type-strain genomes for metagenomic binning, comparative biology and taxonomic classification.</title>
        <authorList>
            <person name="Goeker M."/>
        </authorList>
    </citation>
    <scope>NUCLEOTIDE SEQUENCE [LARGE SCALE GENOMIC DNA]</scope>
    <source>
        <strain evidence="6 7">DSM 25532</strain>
    </source>
</reference>
<gene>
    <name evidence="6" type="ORF">DES53_111119</name>
</gene>
<keyword evidence="3 5" id="KW-1133">Transmembrane helix</keyword>
<dbReference type="OrthoDB" id="272002at2"/>
<comment type="subcellular location">
    <subcellularLocation>
        <location evidence="1">Endomembrane system</location>
        <topology evidence="1">Multi-pass membrane protein</topology>
    </subcellularLocation>
</comment>
<evidence type="ECO:0000256" key="2">
    <source>
        <dbReference type="ARBA" id="ARBA00022692"/>
    </source>
</evidence>
<dbReference type="RefSeq" id="WP_113961052.1">
    <property type="nucleotide sequence ID" value="NZ_QNRR01000011.1"/>
</dbReference>
<dbReference type="GO" id="GO:0008168">
    <property type="term" value="F:methyltransferase activity"/>
    <property type="evidence" value="ECO:0007669"/>
    <property type="project" value="UniProtKB-KW"/>
</dbReference>
<evidence type="ECO:0000256" key="1">
    <source>
        <dbReference type="ARBA" id="ARBA00004127"/>
    </source>
</evidence>
<dbReference type="GO" id="GO:0032259">
    <property type="term" value="P:methylation"/>
    <property type="evidence" value="ECO:0007669"/>
    <property type="project" value="UniProtKB-KW"/>
</dbReference>
<keyword evidence="6" id="KW-0808">Transferase</keyword>
<comment type="caution">
    <text evidence="6">The sequence shown here is derived from an EMBL/GenBank/DDBJ whole genome shotgun (WGS) entry which is preliminary data.</text>
</comment>
<feature type="transmembrane region" description="Helical" evidence="5">
    <location>
        <begin position="6"/>
        <end position="28"/>
    </location>
</feature>
<proteinExistence type="predicted"/>
<feature type="transmembrane region" description="Helical" evidence="5">
    <location>
        <begin position="49"/>
        <end position="79"/>
    </location>
</feature>
<dbReference type="EMBL" id="QNRR01000011">
    <property type="protein sequence ID" value="RBP38600.1"/>
    <property type="molecule type" value="Genomic_DNA"/>
</dbReference>
<dbReference type="Pfam" id="PF04191">
    <property type="entry name" value="PEMT"/>
    <property type="match status" value="1"/>
</dbReference>
<keyword evidence="4 5" id="KW-0472">Membrane</keyword>